<comment type="caution">
    <text evidence="3">The sequence shown here is derived from an EMBL/GenBank/DDBJ whole genome shotgun (WGS) entry which is preliminary data.</text>
</comment>
<feature type="transmembrane region" description="Helical" evidence="2">
    <location>
        <begin position="430"/>
        <end position="447"/>
    </location>
</feature>
<keyword evidence="2" id="KW-1133">Transmembrane helix</keyword>
<protein>
    <recommendedName>
        <fullName evidence="4">Reverse transcriptase domain-containing protein</fullName>
    </recommendedName>
</protein>
<sequence>MNQQHEQEALLAAQREQELRKQEQAAQREQELLAKKQAAQEKEEPPQNSDFHEVIKSSVENLVPIPSESEVTSENKKSLLNRDILMISYHKFDYLLEEFSSELAHIDPLSRGIGEANFDLEEEIRLVENLLYDNSSPRPSKELNAKIADTLLESLSPSPIPVEDSGSHIKEIDLFLATDDLMLSGIKKDDYDSEGDIHFLEELLSNDSISLSENESSNFDHHDDPLFPRPPPEPPDIEVFFEPDSGVLTTKVVKGISEQYVLMPNILPTLPTFDPLYPVYDTLLPFSSKNEDKVFKPGILSYLLVSHRDKTTFDFFENPMMVYGGDVPLLDVPYLHFYPLDYAQPKCGGVLLSMGCGIIFARFLKIMKTRACFQSSNQQDSDSHMEEIDLFLATDDLMPPGIENDDYDSERDIHFLEDCLAMIPFPFSKMSHLTLIIMMIRYFLVLLQNHQMLRITPDLEASCARGFVHRPLELQSLAYGNPIS</sequence>
<gene>
    <name evidence="3" type="ORF">Tci_057885</name>
</gene>
<keyword evidence="2" id="KW-0472">Membrane</keyword>
<feature type="region of interest" description="Disordered" evidence="1">
    <location>
        <begin position="15"/>
        <end position="51"/>
    </location>
</feature>
<organism evidence="3">
    <name type="scientific">Tanacetum cinerariifolium</name>
    <name type="common">Dalmatian daisy</name>
    <name type="synonym">Chrysanthemum cinerariifolium</name>
    <dbReference type="NCBI Taxonomy" id="118510"/>
    <lineage>
        <taxon>Eukaryota</taxon>
        <taxon>Viridiplantae</taxon>
        <taxon>Streptophyta</taxon>
        <taxon>Embryophyta</taxon>
        <taxon>Tracheophyta</taxon>
        <taxon>Spermatophyta</taxon>
        <taxon>Magnoliopsida</taxon>
        <taxon>eudicotyledons</taxon>
        <taxon>Gunneridae</taxon>
        <taxon>Pentapetalae</taxon>
        <taxon>asterids</taxon>
        <taxon>campanulids</taxon>
        <taxon>Asterales</taxon>
        <taxon>Asteraceae</taxon>
        <taxon>Asteroideae</taxon>
        <taxon>Anthemideae</taxon>
        <taxon>Anthemidinae</taxon>
        <taxon>Tanacetum</taxon>
    </lineage>
</organism>
<evidence type="ECO:0000256" key="2">
    <source>
        <dbReference type="SAM" id="Phobius"/>
    </source>
</evidence>
<evidence type="ECO:0008006" key="4">
    <source>
        <dbReference type="Google" id="ProtNLM"/>
    </source>
</evidence>
<dbReference type="AlphaFoldDB" id="A0A6L2NJY6"/>
<name>A0A6L2NJY6_TANCI</name>
<dbReference type="EMBL" id="BKCJ010009206">
    <property type="protein sequence ID" value="GEU85907.1"/>
    <property type="molecule type" value="Genomic_DNA"/>
</dbReference>
<keyword evidence="2" id="KW-0812">Transmembrane</keyword>
<evidence type="ECO:0000256" key="1">
    <source>
        <dbReference type="SAM" id="MobiDB-lite"/>
    </source>
</evidence>
<reference evidence="3" key="1">
    <citation type="journal article" date="2019" name="Sci. Rep.">
        <title>Draft genome of Tanacetum cinerariifolium, the natural source of mosquito coil.</title>
        <authorList>
            <person name="Yamashiro T."/>
            <person name="Shiraishi A."/>
            <person name="Satake H."/>
            <person name="Nakayama K."/>
        </authorList>
    </citation>
    <scope>NUCLEOTIDE SEQUENCE</scope>
</reference>
<proteinExistence type="predicted"/>
<evidence type="ECO:0000313" key="3">
    <source>
        <dbReference type="EMBL" id="GEU85907.1"/>
    </source>
</evidence>
<accession>A0A6L2NJY6</accession>